<dbReference type="CDD" id="cd16377">
    <property type="entry name" value="23S_rRNA_IVP_like"/>
    <property type="match status" value="1"/>
</dbReference>
<dbReference type="Gene3D" id="1.20.1440.60">
    <property type="entry name" value="23S rRNA-intervening sequence"/>
    <property type="match status" value="1"/>
</dbReference>
<dbReference type="NCBIfam" id="TIGR02436">
    <property type="entry name" value="four helix bundle protein"/>
    <property type="match status" value="1"/>
</dbReference>
<evidence type="ECO:0000313" key="2">
    <source>
        <dbReference type="Proteomes" id="UP001596958"/>
    </source>
</evidence>
<comment type="caution">
    <text evidence="1">The sequence shown here is derived from an EMBL/GenBank/DDBJ whole genome shotgun (WGS) entry which is preliminary data.</text>
</comment>
<organism evidence="1 2">
    <name type="scientific">Mucilaginibacter calamicampi</name>
    <dbReference type="NCBI Taxonomy" id="1302352"/>
    <lineage>
        <taxon>Bacteria</taxon>
        <taxon>Pseudomonadati</taxon>
        <taxon>Bacteroidota</taxon>
        <taxon>Sphingobacteriia</taxon>
        <taxon>Sphingobacteriales</taxon>
        <taxon>Sphingobacteriaceae</taxon>
        <taxon>Mucilaginibacter</taxon>
    </lineage>
</organism>
<dbReference type="PANTHER" id="PTHR38471:SF2">
    <property type="entry name" value="FOUR HELIX BUNDLE PROTEIN"/>
    <property type="match status" value="1"/>
</dbReference>
<keyword evidence="2" id="KW-1185">Reference proteome</keyword>
<dbReference type="RefSeq" id="WP_377100254.1">
    <property type="nucleotide sequence ID" value="NZ_JBHTHU010000006.1"/>
</dbReference>
<evidence type="ECO:0000313" key="1">
    <source>
        <dbReference type="EMBL" id="MFD0750733.1"/>
    </source>
</evidence>
<reference evidence="2" key="1">
    <citation type="journal article" date="2019" name="Int. J. Syst. Evol. Microbiol.">
        <title>The Global Catalogue of Microorganisms (GCM) 10K type strain sequencing project: providing services to taxonomists for standard genome sequencing and annotation.</title>
        <authorList>
            <consortium name="The Broad Institute Genomics Platform"/>
            <consortium name="The Broad Institute Genome Sequencing Center for Infectious Disease"/>
            <person name="Wu L."/>
            <person name="Ma J."/>
        </authorList>
    </citation>
    <scope>NUCLEOTIDE SEQUENCE [LARGE SCALE GENOMIC DNA]</scope>
    <source>
        <strain evidence="2">CCUG 63418</strain>
    </source>
</reference>
<dbReference type="Pfam" id="PF05635">
    <property type="entry name" value="23S_rRNA_IVP"/>
    <property type="match status" value="1"/>
</dbReference>
<dbReference type="SUPFAM" id="SSF158446">
    <property type="entry name" value="IVS-encoded protein-like"/>
    <property type="match status" value="1"/>
</dbReference>
<dbReference type="Proteomes" id="UP001596958">
    <property type="component" value="Unassembled WGS sequence"/>
</dbReference>
<dbReference type="InterPro" id="IPR036583">
    <property type="entry name" value="23S_rRNA_IVS_sf"/>
</dbReference>
<dbReference type="EMBL" id="JBHTHU010000006">
    <property type="protein sequence ID" value="MFD0750733.1"/>
    <property type="molecule type" value="Genomic_DNA"/>
</dbReference>
<accession>A0ABW2YY30</accession>
<dbReference type="InterPro" id="IPR012657">
    <property type="entry name" value="23S_rRNA-intervening_sequence"/>
</dbReference>
<sequence>MSTFSDLEVWKKSRILRNAIFELTKSFPGEEKYRLSDQIIRSSRSIGNNIAEGYGRFHFADEVKFLLNARGSATETIDHLIIALDNKYISEDTFEKFKTDCDECAKLINGYINYLRSQATKKTNN</sequence>
<proteinExistence type="predicted"/>
<gene>
    <name evidence="1" type="ORF">ACFQZS_11300</name>
</gene>
<protein>
    <submittedName>
        <fullName evidence="1">Four helix bundle protein</fullName>
    </submittedName>
</protein>
<name>A0ABW2YY30_9SPHI</name>
<dbReference type="PANTHER" id="PTHR38471">
    <property type="entry name" value="FOUR HELIX BUNDLE PROTEIN"/>
    <property type="match status" value="1"/>
</dbReference>